<dbReference type="InterPro" id="IPR015854">
    <property type="entry name" value="ABC_transpr_LolD-like"/>
</dbReference>
<dbReference type="InterPro" id="IPR017871">
    <property type="entry name" value="ABC_transporter-like_CS"/>
</dbReference>
<dbReference type="GO" id="GO:0022857">
    <property type="term" value="F:transmembrane transporter activity"/>
    <property type="evidence" value="ECO:0007669"/>
    <property type="project" value="TreeGrafter"/>
</dbReference>
<dbReference type="PROSITE" id="PS00211">
    <property type="entry name" value="ABC_TRANSPORTER_1"/>
    <property type="match status" value="1"/>
</dbReference>
<comment type="similarity">
    <text evidence="6">Belongs to the ABC transporter superfamily. Macrolide exporter (TC 3.A.1.122) family.</text>
</comment>
<evidence type="ECO:0000256" key="3">
    <source>
        <dbReference type="ARBA" id="ARBA00022741"/>
    </source>
</evidence>
<dbReference type="SUPFAM" id="SSF52540">
    <property type="entry name" value="P-loop containing nucleoside triphosphate hydrolases"/>
    <property type="match status" value="1"/>
</dbReference>
<reference evidence="8 9" key="1">
    <citation type="journal article" date="2014" name="Int. J. Syst. Evol. Microbiol.">
        <title>Complete genome sequence of Corynebacterium casei LMG S-19264T (=DSM 44701T), isolated from a smear-ripened cheese.</title>
        <authorList>
            <consortium name="US DOE Joint Genome Institute (JGI-PGF)"/>
            <person name="Walter F."/>
            <person name="Albersmeier A."/>
            <person name="Kalinowski J."/>
            <person name="Ruckert C."/>
        </authorList>
    </citation>
    <scope>NUCLEOTIDE SEQUENCE [LARGE SCALE GENOMIC DNA]</scope>
    <source>
        <strain evidence="8 9">CGMCC 1.9161</strain>
    </source>
</reference>
<sequence>MHAPETSFPPSPAKPSDVVVSLVDLRLSYPSPEGEIAVLRGVDLAVRAGEIVAVTGPSGSGKSSLIAVVGGLETPTGGSVRVLGTALESADERTRTALRRRDIGIVFQAYHLVPAMTALENVALPLVLAGEEGGEAAAQAMLREVGLGHRMSHRPSSLSGGEQQRVAVARAFVAGPRLVLADEPTGNLDRRTGEHVAQVMFSLTRASGAALVLVTHDEALARACDRIVAIDEGRIVEERVVRDPVAAGARG</sequence>
<dbReference type="Pfam" id="PF00005">
    <property type="entry name" value="ABC_tran"/>
    <property type="match status" value="1"/>
</dbReference>
<keyword evidence="4" id="KW-0067">ATP-binding</keyword>
<dbReference type="InterPro" id="IPR003593">
    <property type="entry name" value="AAA+_ATPase"/>
</dbReference>
<evidence type="ECO:0000256" key="6">
    <source>
        <dbReference type="ARBA" id="ARBA00038388"/>
    </source>
</evidence>
<dbReference type="RefSeq" id="WP_188914108.1">
    <property type="nucleotide sequence ID" value="NZ_BMMF01000009.1"/>
</dbReference>
<dbReference type="InterPro" id="IPR017911">
    <property type="entry name" value="MacB-like_ATP-bd"/>
</dbReference>
<evidence type="ECO:0000256" key="2">
    <source>
        <dbReference type="ARBA" id="ARBA00022519"/>
    </source>
</evidence>
<dbReference type="SMART" id="SM00382">
    <property type="entry name" value="AAA"/>
    <property type="match status" value="1"/>
</dbReference>
<dbReference type="GO" id="GO:0098796">
    <property type="term" value="C:membrane protein complex"/>
    <property type="evidence" value="ECO:0007669"/>
    <property type="project" value="UniProtKB-ARBA"/>
</dbReference>
<dbReference type="Proteomes" id="UP000600449">
    <property type="component" value="Unassembled WGS sequence"/>
</dbReference>
<keyword evidence="2" id="KW-0472">Membrane</keyword>
<proteinExistence type="inferred from homology"/>
<comment type="caution">
    <text evidence="8">The sequence shown here is derived from an EMBL/GenBank/DDBJ whole genome shotgun (WGS) entry which is preliminary data.</text>
</comment>
<dbReference type="Gene3D" id="3.40.50.300">
    <property type="entry name" value="P-loop containing nucleotide triphosphate hydrolases"/>
    <property type="match status" value="1"/>
</dbReference>
<name>A0A917QB65_9HYPH</name>
<dbReference type="GO" id="GO:0016887">
    <property type="term" value="F:ATP hydrolysis activity"/>
    <property type="evidence" value="ECO:0007669"/>
    <property type="project" value="InterPro"/>
</dbReference>
<evidence type="ECO:0000256" key="4">
    <source>
        <dbReference type="ARBA" id="ARBA00022840"/>
    </source>
</evidence>
<keyword evidence="2" id="KW-1003">Cell membrane</keyword>
<accession>A0A917QB65</accession>
<keyword evidence="3" id="KW-0547">Nucleotide-binding</keyword>
<keyword evidence="2" id="KW-0997">Cell inner membrane</keyword>
<dbReference type="GO" id="GO:0005886">
    <property type="term" value="C:plasma membrane"/>
    <property type="evidence" value="ECO:0007669"/>
    <property type="project" value="TreeGrafter"/>
</dbReference>
<keyword evidence="9" id="KW-1185">Reference proteome</keyword>
<dbReference type="EMBL" id="BMMF01000009">
    <property type="protein sequence ID" value="GGK41277.1"/>
    <property type="molecule type" value="Genomic_DNA"/>
</dbReference>
<dbReference type="FunFam" id="3.40.50.300:FF:000032">
    <property type="entry name" value="Export ABC transporter ATP-binding protein"/>
    <property type="match status" value="1"/>
</dbReference>
<evidence type="ECO:0000256" key="5">
    <source>
        <dbReference type="ARBA" id="ARBA00022967"/>
    </source>
</evidence>
<dbReference type="InterPro" id="IPR027417">
    <property type="entry name" value="P-loop_NTPase"/>
</dbReference>
<dbReference type="AlphaFoldDB" id="A0A917QB65"/>
<keyword evidence="1" id="KW-0813">Transport</keyword>
<keyword evidence="5" id="KW-1278">Translocase</keyword>
<dbReference type="PANTHER" id="PTHR24220">
    <property type="entry name" value="IMPORT ATP-BINDING PROTEIN"/>
    <property type="match status" value="1"/>
</dbReference>
<dbReference type="PROSITE" id="PS50893">
    <property type="entry name" value="ABC_TRANSPORTER_2"/>
    <property type="match status" value="1"/>
</dbReference>
<dbReference type="InterPro" id="IPR003439">
    <property type="entry name" value="ABC_transporter-like_ATP-bd"/>
</dbReference>
<evidence type="ECO:0000313" key="9">
    <source>
        <dbReference type="Proteomes" id="UP000600449"/>
    </source>
</evidence>
<evidence type="ECO:0000256" key="1">
    <source>
        <dbReference type="ARBA" id="ARBA00022448"/>
    </source>
</evidence>
<evidence type="ECO:0000313" key="8">
    <source>
        <dbReference type="EMBL" id="GGK41277.1"/>
    </source>
</evidence>
<protein>
    <submittedName>
        <fullName evidence="8">ABC transporter</fullName>
    </submittedName>
</protein>
<feature type="domain" description="ABC transporter" evidence="7">
    <location>
        <begin position="20"/>
        <end position="249"/>
    </location>
</feature>
<gene>
    <name evidence="8" type="ORF">GCM10011322_30490</name>
</gene>
<dbReference type="GO" id="GO:0005524">
    <property type="term" value="F:ATP binding"/>
    <property type="evidence" value="ECO:0007669"/>
    <property type="project" value="UniProtKB-KW"/>
</dbReference>
<organism evidence="8 9">
    <name type="scientific">Salinarimonas ramus</name>
    <dbReference type="NCBI Taxonomy" id="690164"/>
    <lineage>
        <taxon>Bacteria</taxon>
        <taxon>Pseudomonadati</taxon>
        <taxon>Pseudomonadota</taxon>
        <taxon>Alphaproteobacteria</taxon>
        <taxon>Hyphomicrobiales</taxon>
        <taxon>Salinarimonadaceae</taxon>
        <taxon>Salinarimonas</taxon>
    </lineage>
</organism>
<evidence type="ECO:0000259" key="7">
    <source>
        <dbReference type="PROSITE" id="PS50893"/>
    </source>
</evidence>
<dbReference type="CDD" id="cd03255">
    <property type="entry name" value="ABC_MJ0796_LolCDE_FtsE"/>
    <property type="match status" value="1"/>
</dbReference>